<dbReference type="PANTHER" id="PTHR30537:SF31">
    <property type="entry name" value="TRANSCRIPTIONAL REGULATOR, LYSR FAMILY"/>
    <property type="match status" value="1"/>
</dbReference>
<evidence type="ECO:0000313" key="7">
    <source>
        <dbReference type="Proteomes" id="UP000002350"/>
    </source>
</evidence>
<name>D4ZFS0_SHEVD</name>
<dbReference type="GO" id="GO:0006351">
    <property type="term" value="P:DNA-templated transcription"/>
    <property type="evidence" value="ECO:0007669"/>
    <property type="project" value="TreeGrafter"/>
</dbReference>
<protein>
    <submittedName>
        <fullName evidence="6">Transcriptional regulator, LysR family</fullName>
    </submittedName>
</protein>
<evidence type="ECO:0000313" key="6">
    <source>
        <dbReference type="EMBL" id="BAJ00519.1"/>
    </source>
</evidence>
<dbReference type="EMBL" id="AP011177">
    <property type="protein sequence ID" value="BAJ00519.1"/>
    <property type="molecule type" value="Genomic_DNA"/>
</dbReference>
<dbReference type="InterPro" id="IPR036388">
    <property type="entry name" value="WH-like_DNA-bd_sf"/>
</dbReference>
<dbReference type="STRING" id="637905.SVI_0548"/>
<reference evidence="7" key="1">
    <citation type="journal article" date="2010" name="Mol. Biosyst.">
        <title>Complete genome sequence and comparative analysis of Shewanella violacea, a psychrophilic and piezophilic bacterium from deep sea floor sediments.</title>
        <authorList>
            <person name="Aono E."/>
            <person name="Baba T."/>
            <person name="Ara T."/>
            <person name="Nishi T."/>
            <person name="Nakamichi T."/>
            <person name="Inamoto E."/>
            <person name="Toyonaga H."/>
            <person name="Hasegawa M."/>
            <person name="Takai Y."/>
            <person name="Okumura Y."/>
            <person name="Baba M."/>
            <person name="Tomita M."/>
            <person name="Kato C."/>
            <person name="Oshima T."/>
            <person name="Nakasone K."/>
            <person name="Mori H."/>
        </authorList>
    </citation>
    <scope>NUCLEOTIDE SEQUENCE [LARGE SCALE GENOMIC DNA]</scope>
    <source>
        <strain evidence="7">JCM 10179 / CIP 106290 / LMG 19151 / DSS12</strain>
    </source>
</reference>
<dbReference type="InterPro" id="IPR036390">
    <property type="entry name" value="WH_DNA-bd_sf"/>
</dbReference>
<proteinExistence type="inferred from homology"/>
<dbReference type="Gene3D" id="3.40.190.290">
    <property type="match status" value="1"/>
</dbReference>
<comment type="similarity">
    <text evidence="1">Belongs to the LysR transcriptional regulatory family.</text>
</comment>
<dbReference type="PANTHER" id="PTHR30537">
    <property type="entry name" value="HTH-TYPE TRANSCRIPTIONAL REGULATOR"/>
    <property type="match status" value="1"/>
</dbReference>
<dbReference type="InterPro" id="IPR000847">
    <property type="entry name" value="LysR_HTH_N"/>
</dbReference>
<dbReference type="HOGENOM" id="CLU_039613_16_2_6"/>
<keyword evidence="3" id="KW-0238">DNA-binding</keyword>
<feature type="domain" description="HTH lysR-type" evidence="5">
    <location>
        <begin position="1"/>
        <end position="59"/>
    </location>
</feature>
<dbReference type="eggNOG" id="COG0583">
    <property type="taxonomic scope" value="Bacteria"/>
</dbReference>
<dbReference type="SUPFAM" id="SSF53850">
    <property type="entry name" value="Periplasmic binding protein-like II"/>
    <property type="match status" value="1"/>
</dbReference>
<gene>
    <name evidence="6" type="ordered locus">SVI_0548</name>
</gene>
<dbReference type="AlphaFoldDB" id="D4ZFS0"/>
<dbReference type="Proteomes" id="UP000002350">
    <property type="component" value="Chromosome"/>
</dbReference>
<dbReference type="Pfam" id="PF03466">
    <property type="entry name" value="LysR_substrate"/>
    <property type="match status" value="1"/>
</dbReference>
<dbReference type="Pfam" id="PF00126">
    <property type="entry name" value="HTH_1"/>
    <property type="match status" value="1"/>
</dbReference>
<dbReference type="InterPro" id="IPR058163">
    <property type="entry name" value="LysR-type_TF_proteobact-type"/>
</dbReference>
<keyword evidence="7" id="KW-1185">Reference proteome</keyword>
<keyword evidence="4" id="KW-0804">Transcription</keyword>
<dbReference type="GO" id="GO:0043565">
    <property type="term" value="F:sequence-specific DNA binding"/>
    <property type="evidence" value="ECO:0007669"/>
    <property type="project" value="TreeGrafter"/>
</dbReference>
<accession>D4ZFS0</accession>
<keyword evidence="2" id="KW-0805">Transcription regulation</keyword>
<evidence type="ECO:0000256" key="1">
    <source>
        <dbReference type="ARBA" id="ARBA00009437"/>
    </source>
</evidence>
<evidence type="ECO:0000256" key="2">
    <source>
        <dbReference type="ARBA" id="ARBA00023015"/>
    </source>
</evidence>
<dbReference type="CDD" id="cd08422">
    <property type="entry name" value="PBP2_CrgA_like"/>
    <property type="match status" value="1"/>
</dbReference>
<dbReference type="GO" id="GO:0003700">
    <property type="term" value="F:DNA-binding transcription factor activity"/>
    <property type="evidence" value="ECO:0007669"/>
    <property type="project" value="InterPro"/>
</dbReference>
<evidence type="ECO:0000259" key="5">
    <source>
        <dbReference type="PROSITE" id="PS50931"/>
    </source>
</evidence>
<evidence type="ECO:0000256" key="3">
    <source>
        <dbReference type="ARBA" id="ARBA00023125"/>
    </source>
</evidence>
<sequence length="295" mass="33254">MQNINDMLVFAEVIKAGSFTKAAEVLDLPKSNISRKLTRLETHLGVRLIERTTRSIHLTEVGQIYLQHCQRIQEEVESAELCVDHLVESPRGQLKICVSVTMGQQIISRNLCRFIALYPDIDVTLELTNRRIDLIEEGFDLAIRIGKLEDSSLIAKYLGQIERKLCASPALFNLYALPSIPAELSLLPSLFMTSGMPKNQWLLSREDLVESVHLAPKIQVNDFLSLSQLCISGCGITMLPAYLCDEAIIEGSLLHILPEWQCEQSNVYALYPSHKSVTPKVRAMLNFLEEVFEND</sequence>
<dbReference type="InterPro" id="IPR005119">
    <property type="entry name" value="LysR_subst-bd"/>
</dbReference>
<dbReference type="PROSITE" id="PS50931">
    <property type="entry name" value="HTH_LYSR"/>
    <property type="match status" value="1"/>
</dbReference>
<dbReference type="Gene3D" id="1.10.10.10">
    <property type="entry name" value="Winged helix-like DNA-binding domain superfamily/Winged helix DNA-binding domain"/>
    <property type="match status" value="1"/>
</dbReference>
<dbReference type="FunFam" id="1.10.10.10:FF:000001">
    <property type="entry name" value="LysR family transcriptional regulator"/>
    <property type="match status" value="1"/>
</dbReference>
<evidence type="ECO:0000256" key="4">
    <source>
        <dbReference type="ARBA" id="ARBA00023163"/>
    </source>
</evidence>
<dbReference type="OrthoDB" id="9786526at2"/>
<dbReference type="KEGG" id="svo:SVI_0548"/>
<dbReference type="SUPFAM" id="SSF46785">
    <property type="entry name" value="Winged helix' DNA-binding domain"/>
    <property type="match status" value="1"/>
</dbReference>
<organism evidence="6 7">
    <name type="scientific">Shewanella violacea (strain JCM 10179 / CIP 106290 / LMG 19151 / DSS12)</name>
    <dbReference type="NCBI Taxonomy" id="637905"/>
    <lineage>
        <taxon>Bacteria</taxon>
        <taxon>Pseudomonadati</taxon>
        <taxon>Pseudomonadota</taxon>
        <taxon>Gammaproteobacteria</taxon>
        <taxon>Alteromonadales</taxon>
        <taxon>Shewanellaceae</taxon>
        <taxon>Shewanella</taxon>
    </lineage>
</organism>
<dbReference type="RefSeq" id="WP_013049832.1">
    <property type="nucleotide sequence ID" value="NC_014012.1"/>
</dbReference>